<evidence type="ECO:0000256" key="6">
    <source>
        <dbReference type="ARBA" id="ARBA00023065"/>
    </source>
</evidence>
<keyword evidence="7 9" id="KW-0472">Membrane</keyword>
<keyword evidence="6" id="KW-0406">Ion transport</keyword>
<dbReference type="GO" id="GO:0005886">
    <property type="term" value="C:plasma membrane"/>
    <property type="evidence" value="ECO:0007669"/>
    <property type="project" value="UniProtKB-SubCell"/>
</dbReference>
<dbReference type="InterPro" id="IPR044669">
    <property type="entry name" value="YneE/VCCN1/2-like"/>
</dbReference>
<dbReference type="AlphaFoldDB" id="A0AAW1QW59"/>
<dbReference type="Pfam" id="PF25539">
    <property type="entry name" value="Bestrophin_2"/>
    <property type="match status" value="1"/>
</dbReference>
<reference evidence="10 11" key="1">
    <citation type="journal article" date="2024" name="Nat. Commun.">
        <title>Phylogenomics reveals the evolutionary origins of lichenization in chlorophyte algae.</title>
        <authorList>
            <person name="Puginier C."/>
            <person name="Libourel C."/>
            <person name="Otte J."/>
            <person name="Skaloud P."/>
            <person name="Haon M."/>
            <person name="Grisel S."/>
            <person name="Petersen M."/>
            <person name="Berrin J.G."/>
            <person name="Delaux P.M."/>
            <person name="Dal Grande F."/>
            <person name="Keller J."/>
        </authorList>
    </citation>
    <scope>NUCLEOTIDE SEQUENCE [LARGE SCALE GENOMIC DNA]</scope>
    <source>
        <strain evidence="10 11">SAG 245.80</strain>
    </source>
</reference>
<evidence type="ECO:0000256" key="3">
    <source>
        <dbReference type="ARBA" id="ARBA00022475"/>
    </source>
</evidence>
<name>A0AAW1QW59_9CHLO</name>
<keyword evidence="2" id="KW-0813">Transport</keyword>
<evidence type="ECO:0000256" key="5">
    <source>
        <dbReference type="ARBA" id="ARBA00022989"/>
    </source>
</evidence>
<feature type="compositionally biased region" description="Basic and acidic residues" evidence="8">
    <location>
        <begin position="361"/>
        <end position="374"/>
    </location>
</feature>
<accession>A0AAW1QW59</accession>
<comment type="subcellular location">
    <subcellularLocation>
        <location evidence="1">Cell membrane</location>
        <topology evidence="1">Multi-pass membrane protein</topology>
    </subcellularLocation>
</comment>
<evidence type="ECO:0000256" key="4">
    <source>
        <dbReference type="ARBA" id="ARBA00022692"/>
    </source>
</evidence>
<dbReference type="PANTHER" id="PTHR33281:SF19">
    <property type="entry name" value="VOLTAGE-DEPENDENT ANION CHANNEL-FORMING PROTEIN YNEE"/>
    <property type="match status" value="1"/>
</dbReference>
<keyword evidence="3" id="KW-1003">Cell membrane</keyword>
<keyword evidence="11" id="KW-1185">Reference proteome</keyword>
<feature type="transmembrane region" description="Helical" evidence="9">
    <location>
        <begin position="21"/>
        <end position="44"/>
    </location>
</feature>
<sequence>MHTSWLRHVPTTTLCLQVMAWYWPPILTVALLSTLVCLYHAYLVPRGAPSAVLGDYTSAFTLTSFALALLMVFRTNSSYDRWWEARRLWGGLLGTTTDIVRQGLTWGAEKDERLKLVVARWTIAMVFALQAHLRSEYDLQAALQDTLEPDELAWLSQRQHKPQAVSQVLTEALWRMGMPDYQKATVDLQVTAYNAVVASCERLLKQPIPIAYTRHTSRFLVVWICTLPIALFRPFQYATPLVCAVIAFLLIGVENIGVQIEQPFCVLPLEAFCQAIKANVQTQVREMTAANLVVGRAARSERLTIFKAALDERDWEVGARFGLNGVASKLPGELEAGKGAGSHSMPSRQPGELKTLPSQQDSEKSGEDSEKSGV</sequence>
<dbReference type="GO" id="GO:0005254">
    <property type="term" value="F:chloride channel activity"/>
    <property type="evidence" value="ECO:0007669"/>
    <property type="project" value="InterPro"/>
</dbReference>
<feature type="region of interest" description="Disordered" evidence="8">
    <location>
        <begin position="334"/>
        <end position="374"/>
    </location>
</feature>
<evidence type="ECO:0000256" key="2">
    <source>
        <dbReference type="ARBA" id="ARBA00022448"/>
    </source>
</evidence>
<proteinExistence type="predicted"/>
<comment type="caution">
    <text evidence="10">The sequence shown here is derived from an EMBL/GenBank/DDBJ whole genome shotgun (WGS) entry which is preliminary data.</text>
</comment>
<feature type="transmembrane region" description="Helical" evidence="9">
    <location>
        <begin position="212"/>
        <end position="231"/>
    </location>
</feature>
<evidence type="ECO:0000313" key="11">
    <source>
        <dbReference type="Proteomes" id="UP001445335"/>
    </source>
</evidence>
<dbReference type="Proteomes" id="UP001445335">
    <property type="component" value="Unassembled WGS sequence"/>
</dbReference>
<evidence type="ECO:0000256" key="7">
    <source>
        <dbReference type="ARBA" id="ARBA00023136"/>
    </source>
</evidence>
<feature type="transmembrane region" description="Helical" evidence="9">
    <location>
        <begin position="56"/>
        <end position="73"/>
    </location>
</feature>
<protein>
    <submittedName>
        <fullName evidence="10">Uncharacterized protein</fullName>
    </submittedName>
</protein>
<evidence type="ECO:0000256" key="1">
    <source>
        <dbReference type="ARBA" id="ARBA00004651"/>
    </source>
</evidence>
<evidence type="ECO:0000256" key="9">
    <source>
        <dbReference type="SAM" id="Phobius"/>
    </source>
</evidence>
<keyword evidence="4 9" id="KW-0812">Transmembrane</keyword>
<dbReference type="PANTHER" id="PTHR33281">
    <property type="entry name" value="UPF0187 PROTEIN YNEE"/>
    <property type="match status" value="1"/>
</dbReference>
<gene>
    <name evidence="10" type="ORF">WJX81_006786</name>
</gene>
<dbReference type="EMBL" id="JALJOU010000073">
    <property type="protein sequence ID" value="KAK9825471.1"/>
    <property type="molecule type" value="Genomic_DNA"/>
</dbReference>
<evidence type="ECO:0000256" key="8">
    <source>
        <dbReference type="SAM" id="MobiDB-lite"/>
    </source>
</evidence>
<organism evidence="10 11">
    <name type="scientific">Elliptochloris bilobata</name>
    <dbReference type="NCBI Taxonomy" id="381761"/>
    <lineage>
        <taxon>Eukaryota</taxon>
        <taxon>Viridiplantae</taxon>
        <taxon>Chlorophyta</taxon>
        <taxon>core chlorophytes</taxon>
        <taxon>Trebouxiophyceae</taxon>
        <taxon>Trebouxiophyceae incertae sedis</taxon>
        <taxon>Elliptochloris clade</taxon>
        <taxon>Elliptochloris</taxon>
    </lineage>
</organism>
<evidence type="ECO:0000313" key="10">
    <source>
        <dbReference type="EMBL" id="KAK9825471.1"/>
    </source>
</evidence>
<keyword evidence="5 9" id="KW-1133">Transmembrane helix</keyword>